<accession>A0A2W2AG22</accession>
<protein>
    <submittedName>
        <fullName evidence="1">Uncharacterized protein</fullName>
    </submittedName>
</protein>
<dbReference type="EMBL" id="QKTW01000026">
    <property type="protein sequence ID" value="PZF71180.1"/>
    <property type="molecule type" value="Genomic_DNA"/>
</dbReference>
<dbReference type="RefSeq" id="WP_111000648.1">
    <property type="nucleotide sequence ID" value="NZ_QKTW01000026.1"/>
</dbReference>
<gene>
    <name evidence="1" type="ORF">DN068_19590</name>
</gene>
<evidence type="ECO:0000313" key="2">
    <source>
        <dbReference type="Proteomes" id="UP000248745"/>
    </source>
</evidence>
<sequence length="77" mass="8756">MHFTATTHNSRYFEIIDDLDEITGTLNYDIWTDSNATTLTHNYTMDVDIIAVDTETTAVLPILMVYGAKYFKTRASS</sequence>
<dbReference type="Proteomes" id="UP000248745">
    <property type="component" value="Unassembled WGS sequence"/>
</dbReference>
<dbReference type="AlphaFoldDB" id="A0A2W2AG22"/>
<reference evidence="1 2" key="1">
    <citation type="submission" date="2018-06" db="EMBL/GenBank/DDBJ databases">
        <title>Mucibacter soli gen. nov., sp. nov., a new member of the family Chitinophagaceae producing mucin.</title>
        <authorList>
            <person name="Kim M.-K."/>
            <person name="Park S."/>
            <person name="Kim T.-S."/>
            <person name="Joung Y."/>
            <person name="Han J.-H."/>
            <person name="Kim S.B."/>
        </authorList>
    </citation>
    <scope>NUCLEOTIDE SEQUENCE [LARGE SCALE GENOMIC DNA]</scope>
    <source>
        <strain evidence="1 2">R1-15</strain>
    </source>
</reference>
<keyword evidence="2" id="KW-1185">Reference proteome</keyword>
<name>A0A2W2AG22_9BACT</name>
<proteinExistence type="predicted"/>
<organism evidence="1 2">
    <name type="scientific">Taibaiella soli</name>
    <dbReference type="NCBI Taxonomy" id="1649169"/>
    <lineage>
        <taxon>Bacteria</taxon>
        <taxon>Pseudomonadati</taxon>
        <taxon>Bacteroidota</taxon>
        <taxon>Chitinophagia</taxon>
        <taxon>Chitinophagales</taxon>
        <taxon>Chitinophagaceae</taxon>
        <taxon>Taibaiella</taxon>
    </lineage>
</organism>
<comment type="caution">
    <text evidence="1">The sequence shown here is derived from an EMBL/GenBank/DDBJ whole genome shotgun (WGS) entry which is preliminary data.</text>
</comment>
<evidence type="ECO:0000313" key="1">
    <source>
        <dbReference type="EMBL" id="PZF71180.1"/>
    </source>
</evidence>